<gene>
    <name evidence="1" type="ORF">SAMN04489712_14419</name>
</gene>
<dbReference type="OrthoDB" id="4216060at2"/>
<evidence type="ECO:0000313" key="1">
    <source>
        <dbReference type="EMBL" id="SEG94232.1"/>
    </source>
</evidence>
<organism evidence="1 2">
    <name type="scientific">Thermomonospora echinospora</name>
    <dbReference type="NCBI Taxonomy" id="1992"/>
    <lineage>
        <taxon>Bacteria</taxon>
        <taxon>Bacillati</taxon>
        <taxon>Actinomycetota</taxon>
        <taxon>Actinomycetes</taxon>
        <taxon>Streptosporangiales</taxon>
        <taxon>Thermomonosporaceae</taxon>
        <taxon>Thermomonospora</taxon>
    </lineage>
</organism>
<accession>A0A1H6E942</accession>
<keyword evidence="2" id="KW-1185">Reference proteome</keyword>
<dbReference type="EMBL" id="FNVO01000044">
    <property type="protein sequence ID" value="SEG94232.1"/>
    <property type="molecule type" value="Genomic_DNA"/>
</dbReference>
<dbReference type="Proteomes" id="UP000236723">
    <property type="component" value="Unassembled WGS sequence"/>
</dbReference>
<proteinExistence type="predicted"/>
<dbReference type="RefSeq" id="WP_146087700.1">
    <property type="nucleotide sequence ID" value="NZ_FNVO01000044.1"/>
</dbReference>
<name>A0A1H6E942_9ACTN</name>
<sequence length="195" mass="21640">MPTSSQPFTTFISDEQLRIMERLRWHGEALLLLVNLSLTRPDANGRLLTGTGTLNAMVQPGDWFRELERVDAASYVELLVPVTEDHARATAVRRIRDARGMLREGKNEPAIVSARAALEQVKNTPEVKALSKSAKAKNSRDRTQDERWAMVVEDVYSLACGAAHDDETTESFVYSRQDAEVIIVAIAGLVARYGA</sequence>
<reference evidence="2" key="1">
    <citation type="submission" date="2016-10" db="EMBL/GenBank/DDBJ databases">
        <authorList>
            <person name="Varghese N."/>
            <person name="Submissions S."/>
        </authorList>
    </citation>
    <scope>NUCLEOTIDE SEQUENCE [LARGE SCALE GENOMIC DNA]</scope>
    <source>
        <strain evidence="2">DSM 43163</strain>
    </source>
</reference>
<dbReference type="AlphaFoldDB" id="A0A1H6E942"/>
<evidence type="ECO:0000313" key="2">
    <source>
        <dbReference type="Proteomes" id="UP000236723"/>
    </source>
</evidence>
<protein>
    <submittedName>
        <fullName evidence="1">Uncharacterized protein</fullName>
    </submittedName>
</protein>